<evidence type="ECO:0000256" key="2">
    <source>
        <dbReference type="SAM" id="Coils"/>
    </source>
</evidence>
<dbReference type="InterPro" id="IPR016137">
    <property type="entry name" value="RGS"/>
</dbReference>
<dbReference type="GeneID" id="4839132"/>
<keyword evidence="3" id="KW-0812">Transmembrane</keyword>
<keyword evidence="2" id="KW-0175">Coiled coil</keyword>
<dbReference type="SMART" id="SM00313">
    <property type="entry name" value="PXA"/>
    <property type="match status" value="1"/>
</dbReference>
<organism evidence="7 8">
    <name type="scientific">Scheffersomyces stipitis (strain ATCC 58785 / CBS 6054 / NBRC 10063 / NRRL Y-11545)</name>
    <name type="common">Yeast</name>
    <name type="synonym">Pichia stipitis</name>
    <dbReference type="NCBI Taxonomy" id="322104"/>
    <lineage>
        <taxon>Eukaryota</taxon>
        <taxon>Fungi</taxon>
        <taxon>Dikarya</taxon>
        <taxon>Ascomycota</taxon>
        <taxon>Saccharomycotina</taxon>
        <taxon>Pichiomycetes</taxon>
        <taxon>Debaryomycetaceae</taxon>
        <taxon>Scheffersomyces</taxon>
    </lineage>
</organism>
<dbReference type="Gene3D" id="3.30.1520.10">
    <property type="entry name" value="Phox-like domain"/>
    <property type="match status" value="1"/>
</dbReference>
<dbReference type="InterPro" id="IPR036871">
    <property type="entry name" value="PX_dom_sf"/>
</dbReference>
<dbReference type="PANTHER" id="PTHR22775">
    <property type="entry name" value="SORTING NEXIN"/>
    <property type="match status" value="1"/>
</dbReference>
<dbReference type="SUPFAM" id="SSF48097">
    <property type="entry name" value="Regulator of G-protein signaling, RGS"/>
    <property type="match status" value="1"/>
</dbReference>
<evidence type="ECO:0000256" key="3">
    <source>
        <dbReference type="SAM" id="Phobius"/>
    </source>
</evidence>
<dbReference type="OrthoDB" id="120967at2759"/>
<dbReference type="Proteomes" id="UP000002258">
    <property type="component" value="Chromosome 5"/>
</dbReference>
<dbReference type="CDD" id="cd06876">
    <property type="entry name" value="PX_MDM1p"/>
    <property type="match status" value="1"/>
</dbReference>
<gene>
    <name evidence="7" type="primary">MDM1</name>
    <name evidence="7" type="ORF">PICST_60444</name>
</gene>
<dbReference type="PROSITE" id="PS50132">
    <property type="entry name" value="RGS"/>
    <property type="match status" value="1"/>
</dbReference>
<dbReference type="EMBL" id="CP000499">
    <property type="protein sequence ID" value="ABN67086.2"/>
    <property type="molecule type" value="Genomic_DNA"/>
</dbReference>
<keyword evidence="8" id="KW-1185">Reference proteome</keyword>
<dbReference type="RefSeq" id="XP_001385115.2">
    <property type="nucleotide sequence ID" value="XM_001385078.1"/>
</dbReference>
<dbReference type="InterPro" id="IPR036305">
    <property type="entry name" value="RGS_sf"/>
</dbReference>
<keyword evidence="3" id="KW-0472">Membrane</keyword>
<dbReference type="InterPro" id="IPR001683">
    <property type="entry name" value="PX_dom"/>
</dbReference>
<dbReference type="Pfam" id="PF02194">
    <property type="entry name" value="PXA"/>
    <property type="match status" value="1"/>
</dbReference>
<feature type="coiled-coil region" evidence="2">
    <location>
        <begin position="274"/>
        <end position="301"/>
    </location>
</feature>
<keyword evidence="3" id="KW-1133">Transmembrane helix</keyword>
<accession>A3LV92</accession>
<feature type="transmembrane region" description="Helical" evidence="3">
    <location>
        <begin position="20"/>
        <end position="44"/>
    </location>
</feature>
<evidence type="ECO:0000256" key="1">
    <source>
        <dbReference type="ARBA" id="ARBA00010883"/>
    </source>
</evidence>
<protein>
    <submittedName>
        <fullName evidence="7">Intermediate filament protein</fullName>
    </submittedName>
</protein>
<dbReference type="KEGG" id="pic:PICST_60444"/>
<dbReference type="InParanoid" id="A3LV92"/>
<dbReference type="SMART" id="SM00312">
    <property type="entry name" value="PX"/>
    <property type="match status" value="1"/>
</dbReference>
<feature type="domain" description="PX" evidence="5">
    <location>
        <begin position="678"/>
        <end position="800"/>
    </location>
</feature>
<dbReference type="STRING" id="322104.A3LV92"/>
<dbReference type="InterPro" id="IPR013937">
    <property type="entry name" value="Sorting_nexin_C"/>
</dbReference>
<sequence>MVLQVFGYSIVFFYVLRYTFIYWALFAIGGFLSLAIVGYFVIFVKVRKPIVNNPKVKRFKFVEPSIWNSHSDSSIEKLNKPIIADSFLVSETLEEFIDLIIKEFVDSWFKQVSKDSSFQDSIKVELKSIFTKLISRLADIDYARLLVSQVLPIVNEHFIYFTKAEETVRVKGTVPKSETPEYHLAIANQFDRGRLHPGVTVSNLENNDTNEKNYLRSKIASILPYLLSEQERSNEIVTSLVTEIVACTILTSILQMVGEGDFYNLLIVKLVGDNLKHRDQVKRLREALKEHTEMLAKKQSRREDEGTSSTFMITENTDIPSFKEMMSNVNEIDTNLIGNLSLSDILPNPRFFKVFSEFMKDQNRLEVLQFWKEIDSLRAPLEESALNEDGEVDMSVSLEFTSTDDIRRILDHYSQVYVNSVSKDLLQDVENLSNESSSESKLIRYQKARKTMFKVQQAIFNEMVETDLPAFKKSDLGNIQAISKNERVNPEVIQAVEDAFTKIMKDPSENENRFSYDQKINFSEKQAITAEVKKELFLFGYDSTEGLNLGSNNRSSKLFDDLSDESGTDTDSMTYDSDSQVLPIDSEESGNPGSEVFWAAPGNLNLAEEIPKLTDQIEKLNEQVKVLIPLIRKAELTNNISELKILTKSKVSVEREINSKELQKQQYIVQENDNSLYGKSRVSIQSYISGSENGKEFILYIVEVQKFSSNDPSIVRAGWVVARRFSQFFKLHEYLKLRYPQVSNIRFPKRTMSVLKFQQRQLVELRKIALEEYLQLLIQIPEVCSNKAFRSFLSSENFTLRKNQTFEDGITGDGSRSKNNVELVANKLYNGISTRLVPNFNTVPTKAATDVATNEEMMDNIKDMQQELKWFDEYGSSSSKEVFVKPICDLLISVFRLNNSKSWLRGRALVLILQQLFGTTIEKKTYEQVDLQLKTEEKMLDLLINLQNIVFPNGKFKDPPVLRTLYQRSTTRQEARVLLGVFMNETCSRIFGTSNTNFASTKIFSMIQNDFLNKHLILQIIDELVAKAFPELT</sequence>
<dbReference type="PROSITE" id="PS51207">
    <property type="entry name" value="PXA"/>
    <property type="match status" value="1"/>
</dbReference>
<dbReference type="InterPro" id="IPR003114">
    <property type="entry name" value="Phox_assoc"/>
</dbReference>
<dbReference type="GO" id="GO:0035091">
    <property type="term" value="F:phosphatidylinositol binding"/>
    <property type="evidence" value="ECO:0007669"/>
    <property type="project" value="InterPro"/>
</dbReference>
<dbReference type="InterPro" id="IPR044926">
    <property type="entry name" value="RGS_subdomain_2"/>
</dbReference>
<feature type="domain" description="PXA" evidence="6">
    <location>
        <begin position="86"/>
        <end position="275"/>
    </location>
</feature>
<dbReference type="Pfam" id="PF08628">
    <property type="entry name" value="Nexin_C"/>
    <property type="match status" value="1"/>
</dbReference>
<dbReference type="Pfam" id="PF00615">
    <property type="entry name" value="RGS"/>
    <property type="match status" value="1"/>
</dbReference>
<dbReference type="Pfam" id="PF00787">
    <property type="entry name" value="PX"/>
    <property type="match status" value="1"/>
</dbReference>
<dbReference type="PANTHER" id="PTHR22775:SF3">
    <property type="entry name" value="SORTING NEXIN-13"/>
    <property type="match status" value="1"/>
</dbReference>
<feature type="domain" description="RGS" evidence="4">
    <location>
        <begin position="341"/>
        <end position="475"/>
    </location>
</feature>
<name>A3LV92_PICST</name>
<evidence type="ECO:0000259" key="4">
    <source>
        <dbReference type="PROSITE" id="PS50132"/>
    </source>
</evidence>
<dbReference type="OMA" id="AMYVVEV"/>
<evidence type="ECO:0000313" key="7">
    <source>
        <dbReference type="EMBL" id="ABN67086.2"/>
    </source>
</evidence>
<dbReference type="SUPFAM" id="SSF64268">
    <property type="entry name" value="PX domain"/>
    <property type="match status" value="1"/>
</dbReference>
<reference evidence="7 8" key="1">
    <citation type="journal article" date="2007" name="Nat. Biotechnol.">
        <title>Genome sequence of the lignocellulose-bioconverting and xylose-fermenting yeast Pichia stipitis.</title>
        <authorList>
            <person name="Jeffries T.W."/>
            <person name="Grigoriev I.V."/>
            <person name="Grimwood J."/>
            <person name="Laplaza J.M."/>
            <person name="Aerts A."/>
            <person name="Salamov A."/>
            <person name="Schmutz J."/>
            <person name="Lindquist E."/>
            <person name="Dehal P."/>
            <person name="Shapiro H."/>
            <person name="Jin Y.S."/>
            <person name="Passoth V."/>
            <person name="Richardson P.M."/>
        </authorList>
    </citation>
    <scope>NUCLEOTIDE SEQUENCE [LARGE SCALE GENOMIC DNA]</scope>
    <source>
        <strain evidence="8">ATCC 58785 / CBS 6054 / NBRC 10063 / NRRL Y-11545</strain>
    </source>
</reference>
<proteinExistence type="inferred from homology"/>
<comment type="similarity">
    <text evidence="1">Belongs to the sorting nexin family.</text>
</comment>
<dbReference type="HOGENOM" id="CLU_002131_1_0_1"/>
<dbReference type="FunCoup" id="A3LV92">
    <property type="interactions" value="38"/>
</dbReference>
<dbReference type="PROSITE" id="PS50195">
    <property type="entry name" value="PX"/>
    <property type="match status" value="1"/>
</dbReference>
<dbReference type="Gene3D" id="1.10.167.10">
    <property type="entry name" value="Regulator of G-protein Signalling 4, domain 2"/>
    <property type="match status" value="1"/>
</dbReference>
<evidence type="ECO:0000259" key="6">
    <source>
        <dbReference type="PROSITE" id="PS51207"/>
    </source>
</evidence>
<dbReference type="AlphaFoldDB" id="A3LV92"/>
<evidence type="ECO:0000259" key="5">
    <source>
        <dbReference type="PROSITE" id="PS50195"/>
    </source>
</evidence>
<evidence type="ECO:0000313" key="8">
    <source>
        <dbReference type="Proteomes" id="UP000002258"/>
    </source>
</evidence>
<dbReference type="eggNOG" id="KOG2101">
    <property type="taxonomic scope" value="Eukaryota"/>
</dbReference>